<feature type="active site" description="Schiff-base intermediate with substrate; via pyruvic acid" evidence="11">
    <location>
        <position position="183"/>
    </location>
</feature>
<feature type="modified residue" description="Pyruvic acid (Ser); by autocatalysis" evidence="11">
    <location>
        <position position="183"/>
    </location>
</feature>
<proteinExistence type="inferred from homology"/>
<evidence type="ECO:0000256" key="2">
    <source>
        <dbReference type="ARBA" id="ARBA00022516"/>
    </source>
</evidence>
<gene>
    <name evidence="11" type="primary">psd</name>
    <name evidence="13" type="ORF">HP555_00420</name>
</gene>
<evidence type="ECO:0000256" key="6">
    <source>
        <dbReference type="ARBA" id="ARBA00023145"/>
    </source>
</evidence>
<evidence type="ECO:0000256" key="5">
    <source>
        <dbReference type="ARBA" id="ARBA00023136"/>
    </source>
</evidence>
<comment type="cofactor">
    <cofactor evidence="11">
        <name>pyruvate</name>
        <dbReference type="ChEBI" id="CHEBI:15361"/>
    </cofactor>
    <text evidence="11">Binds 1 pyruvoyl group covalently per subunit.</text>
</comment>
<keyword evidence="7 11" id="KW-0594">Phospholipid biosynthesis</keyword>
<dbReference type="GO" id="GO:0006646">
    <property type="term" value="P:phosphatidylethanolamine biosynthetic process"/>
    <property type="evidence" value="ECO:0007669"/>
    <property type="project" value="UniProtKB-UniRule"/>
</dbReference>
<comment type="pathway">
    <text evidence="11">Phospholipid metabolism; phosphatidylethanolamine biosynthesis; phosphatidylethanolamine from CDP-diacylglycerol: step 2/2.</text>
</comment>
<evidence type="ECO:0000256" key="1">
    <source>
        <dbReference type="ARBA" id="ARBA00022475"/>
    </source>
</evidence>
<dbReference type="PANTHER" id="PTHR35809:SF1">
    <property type="entry name" value="ARCHAETIDYLSERINE DECARBOXYLASE PROENZYME-RELATED"/>
    <property type="match status" value="1"/>
</dbReference>
<dbReference type="AlphaFoldDB" id="A0A7T6APC7"/>
<keyword evidence="9 11" id="KW-1208">Phospholipid metabolism</keyword>
<dbReference type="InterPro" id="IPR033175">
    <property type="entry name" value="PSD-A"/>
</dbReference>
<keyword evidence="2 11" id="KW-0444">Lipid biosynthesis</keyword>
<keyword evidence="4 11" id="KW-0443">Lipid metabolism</keyword>
<evidence type="ECO:0000256" key="4">
    <source>
        <dbReference type="ARBA" id="ARBA00023098"/>
    </source>
</evidence>
<evidence type="ECO:0000256" key="10">
    <source>
        <dbReference type="ARBA" id="ARBA00023317"/>
    </source>
</evidence>
<reference evidence="13 14" key="1">
    <citation type="submission" date="2020-05" db="EMBL/GenBank/DDBJ databases">
        <title>Complete genome of Desulfobulbus oligotrophicus.</title>
        <authorList>
            <person name="Podar M."/>
        </authorList>
    </citation>
    <scope>NUCLEOTIDE SEQUENCE [LARGE SCALE GENOMIC DNA]</scope>
    <source>
        <strain evidence="13 14">Prop6</strain>
    </source>
</reference>
<keyword evidence="1 11" id="KW-1003">Cell membrane</keyword>
<comment type="catalytic activity">
    <reaction evidence="11">
        <text>a 1,2-diacyl-sn-glycero-3-phospho-L-serine + H(+) = a 1,2-diacyl-sn-glycero-3-phosphoethanolamine + CO2</text>
        <dbReference type="Rhea" id="RHEA:20828"/>
        <dbReference type="ChEBI" id="CHEBI:15378"/>
        <dbReference type="ChEBI" id="CHEBI:16526"/>
        <dbReference type="ChEBI" id="CHEBI:57262"/>
        <dbReference type="ChEBI" id="CHEBI:64612"/>
        <dbReference type="EC" id="4.1.1.65"/>
    </reaction>
</comment>
<comment type="PTM">
    <text evidence="11">Is synthesized initially as an inactive proenzyme. Formation of the active enzyme involves a self-maturation process in which the active site pyruvoyl group is generated from an internal serine residue via an autocatalytic post-translational modification. Two non-identical subunits are generated from the proenzyme in this reaction, and the pyruvate is formed at the N-terminus of the alpha chain, which is derived from the carboxyl end of the proenzyme. The post-translation cleavage follows an unusual pathway, termed non-hydrolytic serinolysis, in which the side chain hydroxyl group of the serine supplies its oxygen atom to form the C-terminus of the beta chain, while the remainder of the serine residue undergoes an oxidative deamination to produce ammonia and the pyruvoyl prosthetic group on the alpha chain.</text>
</comment>
<name>A0A7T6APC7_9BACT</name>
<keyword evidence="6 11" id="KW-0865">Zymogen</keyword>
<dbReference type="GO" id="GO:0005886">
    <property type="term" value="C:plasma membrane"/>
    <property type="evidence" value="ECO:0007669"/>
    <property type="project" value="UniProtKB-SubCell"/>
</dbReference>
<comment type="similarity">
    <text evidence="11">Belongs to the phosphatidylserine decarboxylase family. PSD-A subfamily.</text>
</comment>
<keyword evidence="8 11" id="KW-0456">Lyase</keyword>
<evidence type="ECO:0000256" key="9">
    <source>
        <dbReference type="ARBA" id="ARBA00023264"/>
    </source>
</evidence>
<organism evidence="13 14">
    <name type="scientific">Desulfobulbus oligotrophicus</name>
    <dbReference type="NCBI Taxonomy" id="1909699"/>
    <lineage>
        <taxon>Bacteria</taxon>
        <taxon>Pseudomonadati</taxon>
        <taxon>Thermodesulfobacteriota</taxon>
        <taxon>Desulfobulbia</taxon>
        <taxon>Desulfobulbales</taxon>
        <taxon>Desulfobulbaceae</taxon>
        <taxon>Desulfobulbus</taxon>
    </lineage>
</organism>
<feature type="chain" id="PRO_5033184917" description="Phosphatidylserine decarboxylase alpha chain" evidence="11">
    <location>
        <begin position="183"/>
        <end position="226"/>
    </location>
</feature>
<dbReference type="Proteomes" id="UP000596092">
    <property type="component" value="Chromosome"/>
</dbReference>
<keyword evidence="12" id="KW-1133">Transmembrane helix</keyword>
<dbReference type="PANTHER" id="PTHR35809">
    <property type="entry name" value="ARCHAETIDYLSERINE DECARBOXYLASE PROENZYME-RELATED"/>
    <property type="match status" value="1"/>
</dbReference>
<evidence type="ECO:0000256" key="12">
    <source>
        <dbReference type="SAM" id="Phobius"/>
    </source>
</evidence>
<evidence type="ECO:0000256" key="11">
    <source>
        <dbReference type="HAMAP-Rule" id="MF_00664"/>
    </source>
</evidence>
<evidence type="ECO:0000256" key="3">
    <source>
        <dbReference type="ARBA" id="ARBA00022793"/>
    </source>
</evidence>
<dbReference type="UniPathway" id="UPA00558">
    <property type="reaction ID" value="UER00616"/>
</dbReference>
<dbReference type="KEGG" id="dog:HP555_00420"/>
<dbReference type="EC" id="4.1.1.65" evidence="11"/>
<feature type="chain" id="PRO_5033184916" description="Phosphatidylserine decarboxylase beta chain" evidence="11">
    <location>
        <begin position="1"/>
        <end position="182"/>
    </location>
</feature>
<comment type="function">
    <text evidence="11">Catalyzes the formation of phosphatidylethanolamine (PtdEtn) from phosphatidylserine (PtdSer).</text>
</comment>
<evidence type="ECO:0000313" key="13">
    <source>
        <dbReference type="EMBL" id="QQG64428.1"/>
    </source>
</evidence>
<evidence type="ECO:0000313" key="14">
    <source>
        <dbReference type="Proteomes" id="UP000596092"/>
    </source>
</evidence>
<dbReference type="EMBL" id="CP054140">
    <property type="protein sequence ID" value="QQG64428.1"/>
    <property type="molecule type" value="Genomic_DNA"/>
</dbReference>
<keyword evidence="5 11" id="KW-0472">Membrane</keyword>
<protein>
    <recommendedName>
        <fullName evidence="11">Phosphatidylserine decarboxylase proenzyme</fullName>
        <ecNumber evidence="11">4.1.1.65</ecNumber>
    </recommendedName>
    <component>
        <recommendedName>
            <fullName evidence="11">Phosphatidylserine decarboxylase alpha chain</fullName>
        </recommendedName>
    </component>
    <component>
        <recommendedName>
            <fullName evidence="11">Phosphatidylserine decarboxylase beta chain</fullName>
        </recommendedName>
    </component>
</protein>
<evidence type="ECO:0000256" key="7">
    <source>
        <dbReference type="ARBA" id="ARBA00023209"/>
    </source>
</evidence>
<feature type="transmembrane region" description="Helical" evidence="12">
    <location>
        <begin position="20"/>
        <end position="49"/>
    </location>
</feature>
<dbReference type="GO" id="GO:0004609">
    <property type="term" value="F:phosphatidylserine decarboxylase activity"/>
    <property type="evidence" value="ECO:0007669"/>
    <property type="project" value="UniProtKB-UniRule"/>
</dbReference>
<dbReference type="NCBIfam" id="NF003678">
    <property type="entry name" value="PRK05305.1-2"/>
    <property type="match status" value="1"/>
</dbReference>
<accession>A0A7T6APC7</accession>
<keyword evidence="14" id="KW-1185">Reference proteome</keyword>
<keyword evidence="3 11" id="KW-0210">Decarboxylase</keyword>
<dbReference type="Pfam" id="PF02666">
    <property type="entry name" value="PS_Dcarbxylase"/>
    <property type="match status" value="1"/>
</dbReference>
<dbReference type="InterPro" id="IPR003817">
    <property type="entry name" value="PS_Dcarbxylase"/>
</dbReference>
<evidence type="ECO:0000256" key="8">
    <source>
        <dbReference type="ARBA" id="ARBA00023239"/>
    </source>
</evidence>
<feature type="site" description="Cleavage (non-hydrolytic); by autocatalysis" evidence="11">
    <location>
        <begin position="182"/>
        <end position="183"/>
    </location>
</feature>
<comment type="subcellular location">
    <subcellularLocation>
        <location evidence="11">Cell membrane</location>
        <topology evidence="11">Peripheral membrane protein</topology>
    </subcellularLocation>
</comment>
<sequence>MQKTELPLAVEGYPFIVLSGFATLIFAILDLMPLALLGLVLTVFVTYFFRDPVRVLPADPHAVLCPADGKVIVVEEVEDNRFLQKRVQKISIFMNVFNVHVNRIPLAGTVEEVILSPGKFYAADKDKAVLHNEFCALTLATPTGHRYTVVQIAGLIARRIVCRAEEGDQVTAGERFGLIRFGSRVDLYLPLPTRVQVKVGETVRAGESILGHLAPPAQINQEESVA</sequence>
<comment type="subunit">
    <text evidence="11">Heterodimer of a large membrane-associated beta subunit and a small pyruvoyl-containing alpha subunit.</text>
</comment>
<dbReference type="HAMAP" id="MF_00664">
    <property type="entry name" value="PS_decarb_PSD_A"/>
    <property type="match status" value="1"/>
</dbReference>
<keyword evidence="12" id="KW-0812">Transmembrane</keyword>
<dbReference type="RefSeq" id="WP_199263263.1">
    <property type="nucleotide sequence ID" value="NZ_CP054140.1"/>
</dbReference>
<keyword evidence="10 11" id="KW-0670">Pyruvate</keyword>